<gene>
    <name evidence="1" type="ORF">ZEAMMB73_Zm00001d050482</name>
</gene>
<protein>
    <submittedName>
        <fullName evidence="1">Uncharacterized protein</fullName>
    </submittedName>
</protein>
<organism evidence="1">
    <name type="scientific">Zea mays</name>
    <name type="common">Maize</name>
    <dbReference type="NCBI Taxonomy" id="4577"/>
    <lineage>
        <taxon>Eukaryota</taxon>
        <taxon>Viridiplantae</taxon>
        <taxon>Streptophyta</taxon>
        <taxon>Embryophyta</taxon>
        <taxon>Tracheophyta</taxon>
        <taxon>Spermatophyta</taxon>
        <taxon>Magnoliopsida</taxon>
        <taxon>Liliopsida</taxon>
        <taxon>Poales</taxon>
        <taxon>Poaceae</taxon>
        <taxon>PACMAD clade</taxon>
        <taxon>Panicoideae</taxon>
        <taxon>Andropogonodae</taxon>
        <taxon>Andropogoneae</taxon>
        <taxon>Tripsacinae</taxon>
        <taxon>Zea</taxon>
    </lineage>
</organism>
<evidence type="ECO:0000313" key="1">
    <source>
        <dbReference type="EMBL" id="AQK52577.1"/>
    </source>
</evidence>
<dbReference type="InParanoid" id="A0A1D6Q1T6"/>
<dbReference type="EMBL" id="CM000780">
    <property type="protein sequence ID" value="AQK52577.1"/>
    <property type="molecule type" value="Genomic_DNA"/>
</dbReference>
<reference evidence="1" key="1">
    <citation type="submission" date="2015-12" db="EMBL/GenBank/DDBJ databases">
        <title>Update maize B73 reference genome by single molecule sequencing technologies.</title>
        <authorList>
            <consortium name="Maize Genome Sequencing Project"/>
            <person name="Ware D."/>
        </authorList>
    </citation>
    <scope>NUCLEOTIDE SEQUENCE</scope>
    <source>
        <tissue evidence="1">Seedling</tissue>
    </source>
</reference>
<accession>A0A1D6Q1T6</accession>
<name>A0A1D6Q1T6_MAIZE</name>
<sequence>MRPTSGSNDDKESGLLQGEEIRMLVQLLVILKLLRLLFQTWRLRTMKS</sequence>
<dbReference type="SMR" id="A0A1D6Q1T6"/>
<proteinExistence type="predicted"/>
<dbReference type="AlphaFoldDB" id="A0A1D6Q1T6"/>